<evidence type="ECO:0000259" key="5">
    <source>
        <dbReference type="Pfam" id="PF21365"/>
    </source>
</evidence>
<dbReference type="Pfam" id="PF01055">
    <property type="entry name" value="Glyco_hydro_31_2nd"/>
    <property type="match status" value="1"/>
</dbReference>
<dbReference type="GO" id="GO:0090599">
    <property type="term" value="F:alpha-glucosidase activity"/>
    <property type="evidence" value="ECO:0007669"/>
    <property type="project" value="UniProtKB-ARBA"/>
</dbReference>
<dbReference type="AlphaFoldDB" id="A0A8J1XTU0"/>
<dbReference type="Gene3D" id="2.60.40.1760">
    <property type="entry name" value="glycosyl hydrolase (family 31)"/>
    <property type="match status" value="1"/>
</dbReference>
<dbReference type="Proteomes" id="UP000749559">
    <property type="component" value="Unassembled WGS sequence"/>
</dbReference>
<keyword evidence="2" id="KW-0326">Glycosidase</keyword>
<dbReference type="GO" id="GO:0005975">
    <property type="term" value="P:carbohydrate metabolic process"/>
    <property type="evidence" value="ECO:0007669"/>
    <property type="project" value="InterPro"/>
</dbReference>
<accession>A0A8J1XTU0</accession>
<dbReference type="InterPro" id="IPR052990">
    <property type="entry name" value="Sulfoquinovosidase_GH31"/>
</dbReference>
<evidence type="ECO:0000313" key="6">
    <source>
        <dbReference type="EMBL" id="CAH1786813.1"/>
    </source>
</evidence>
<dbReference type="Gene3D" id="3.20.20.80">
    <property type="entry name" value="Glycosidases"/>
    <property type="match status" value="1"/>
</dbReference>
<feature type="domain" description="Glycoside hydrolase family 31 TIM barrel" evidence="3">
    <location>
        <begin position="395"/>
        <end position="720"/>
    </location>
</feature>
<comment type="similarity">
    <text evidence="1 2">Belongs to the glycosyl hydrolase 31 family.</text>
</comment>
<dbReference type="Pfam" id="PF13802">
    <property type="entry name" value="Gal_mutarotas_2"/>
    <property type="match status" value="1"/>
</dbReference>
<protein>
    <submittedName>
        <fullName evidence="6">Uncharacterized protein</fullName>
    </submittedName>
</protein>
<proteinExistence type="inferred from homology"/>
<dbReference type="Gene3D" id="2.60.40.1180">
    <property type="entry name" value="Golgi alpha-mannosidase II"/>
    <property type="match status" value="1"/>
</dbReference>
<sequence length="1026" mass="115884">MANLVFFALCSLCFASHASSQSLDITAIVEGTDVVITGGPTRVFVNTLIWNITVLDDRWSDVMLRSSADDISFGYSTWLGIDPHIYSGYSFRVSTKLKQVKATGVEFWTKSDDRKSIVFLITTEDPEHWIRFQIGDFTETHFSISAKLFNENTDAKEPGSKYCYDIAKEVGDDVFRALKDLTPNGICDGLDICSKSTHGLYSNNFKKKMLKLLKQQRISNFLKNNTICDLCLEVFEKLSSELHSFLPNPEQNIEETMMSLCDQTGQYRLDIGFQGGSEEGFFGFGERFNGVNQRGNSLYCWTEDGGFSLNILPDTRIPHFFTPTETYIPSPYFVSSRGYGLYMNTTFRTSWDMLHTNGQSFSIQNENTEMQLIVLTRRTPLENMQTYTALTGRPLIPPTFEFGPWIRASQEIHISDNVQAFQKLHQMDIPSSVLFDSNHFFPEGGDHSNTKKTTNEKLKTMGIIPLAYFNSMISTSYIPVFEEAENSGYLIKLNNQTYIFSYKGAGPNPFKVGMIDFTAPGAVDWYGRQLNQSVLVSYNGFTYDYGEYIDPECTFHNGMTGREMHNLYPVLYQEAAYSFFETFDANPDDEYAPPYVYCCRSGYSGSGKSNWATWTGDPMCDWSNDSGLPAQVHAMLSASISGISFIGSDIGGFVWFDPPSAELWCRWAQVGAFSGIMRTQDGGTAMSGQPKSHILDTPEGVYVWRKMAKLRTALFPYIYTSAHASHYEGIPIMRHHILSFADDPTARAIDTQYMFGPDFLVAPVIEEHSKKQLVYLPRSSTDIDPVEWYDISQMNYDNRTDGRFRVGNTKLVSGGQSVVVDAPLDIVPIFVRAGAAVPTLDPSVWSLGNSSDPSFVSLGNRSNILHWWVWPNKTGGAIGRSYDGTYIVLHQLSKRYIGDHYKNGDVIRMSIDSDNSDMGNEHEVAIKMLEIYDRMERTAIIQIALPDIGAQPIEFSVTDDRNYVYKMAESWKVLSDITMPTSNHCQWFFDTDNLVLWIKGTFTCNDLSSNNNFESFGKRTLTIRQI</sequence>
<dbReference type="InterPro" id="IPR011013">
    <property type="entry name" value="Gal_mutarotase_sf_dom"/>
</dbReference>
<evidence type="ECO:0000313" key="7">
    <source>
        <dbReference type="Proteomes" id="UP000749559"/>
    </source>
</evidence>
<dbReference type="SUPFAM" id="SSF47862">
    <property type="entry name" value="Saposin"/>
    <property type="match status" value="1"/>
</dbReference>
<dbReference type="SUPFAM" id="SSF51011">
    <property type="entry name" value="Glycosyl hydrolase domain"/>
    <property type="match status" value="1"/>
</dbReference>
<dbReference type="InterPro" id="IPR017853">
    <property type="entry name" value="GH"/>
</dbReference>
<dbReference type="PANTHER" id="PTHR46959">
    <property type="entry name" value="SULFOQUINOVOSIDASE"/>
    <property type="match status" value="1"/>
</dbReference>
<evidence type="ECO:0000259" key="3">
    <source>
        <dbReference type="Pfam" id="PF01055"/>
    </source>
</evidence>
<feature type="domain" description="Glycoside hydrolase family 31 N-terminal" evidence="4">
    <location>
        <begin position="267"/>
        <end position="352"/>
    </location>
</feature>
<dbReference type="InterPro" id="IPR048395">
    <property type="entry name" value="Glyco_hydro_31_C"/>
</dbReference>
<evidence type="ECO:0000259" key="4">
    <source>
        <dbReference type="Pfam" id="PF13802"/>
    </source>
</evidence>
<keyword evidence="7" id="KW-1185">Reference proteome</keyword>
<gene>
    <name evidence="6" type="ORF">OFUS_LOCUS12636</name>
</gene>
<comment type="caution">
    <text evidence="6">The sequence shown here is derived from an EMBL/GenBank/DDBJ whole genome shotgun (WGS) entry which is preliminary data.</text>
</comment>
<dbReference type="SUPFAM" id="SSF74650">
    <property type="entry name" value="Galactose mutarotase-like"/>
    <property type="match status" value="1"/>
</dbReference>
<evidence type="ECO:0000256" key="1">
    <source>
        <dbReference type="ARBA" id="ARBA00007806"/>
    </source>
</evidence>
<dbReference type="SUPFAM" id="SSF51445">
    <property type="entry name" value="(Trans)glycosidases"/>
    <property type="match status" value="1"/>
</dbReference>
<dbReference type="InterPro" id="IPR000322">
    <property type="entry name" value="Glyco_hydro_31_TIM"/>
</dbReference>
<evidence type="ECO:0000256" key="2">
    <source>
        <dbReference type="RuleBase" id="RU361185"/>
    </source>
</evidence>
<dbReference type="InterPro" id="IPR013780">
    <property type="entry name" value="Glyco_hydro_b"/>
</dbReference>
<dbReference type="PANTHER" id="PTHR46959:SF2">
    <property type="entry name" value="SULFOQUINOVOSIDASE"/>
    <property type="match status" value="1"/>
</dbReference>
<name>A0A8J1XTU0_OWEFU</name>
<dbReference type="CDD" id="cd14752">
    <property type="entry name" value="GH31_N"/>
    <property type="match status" value="1"/>
</dbReference>
<feature type="domain" description="Glycosyl hydrolase family 31 C-terminal" evidence="5">
    <location>
        <begin position="729"/>
        <end position="836"/>
    </location>
</feature>
<organism evidence="6 7">
    <name type="scientific">Owenia fusiformis</name>
    <name type="common">Polychaete worm</name>
    <dbReference type="NCBI Taxonomy" id="6347"/>
    <lineage>
        <taxon>Eukaryota</taxon>
        <taxon>Metazoa</taxon>
        <taxon>Spiralia</taxon>
        <taxon>Lophotrochozoa</taxon>
        <taxon>Annelida</taxon>
        <taxon>Polychaeta</taxon>
        <taxon>Sedentaria</taxon>
        <taxon>Canalipalpata</taxon>
        <taxon>Sabellida</taxon>
        <taxon>Oweniida</taxon>
        <taxon>Oweniidae</taxon>
        <taxon>Owenia</taxon>
    </lineage>
</organism>
<keyword evidence="2" id="KW-0378">Hydrolase</keyword>
<dbReference type="InterPro" id="IPR011001">
    <property type="entry name" value="Saposin-like"/>
</dbReference>
<dbReference type="EMBL" id="CAIIXF020000006">
    <property type="protein sequence ID" value="CAH1786813.1"/>
    <property type="molecule type" value="Genomic_DNA"/>
</dbReference>
<dbReference type="Pfam" id="PF21365">
    <property type="entry name" value="Glyco_hydro_31_3rd"/>
    <property type="match status" value="1"/>
</dbReference>
<reference evidence="6" key="1">
    <citation type="submission" date="2022-03" db="EMBL/GenBank/DDBJ databases">
        <authorList>
            <person name="Martin C."/>
        </authorList>
    </citation>
    <scope>NUCLEOTIDE SEQUENCE</scope>
</reference>
<dbReference type="GO" id="GO:0030246">
    <property type="term" value="F:carbohydrate binding"/>
    <property type="evidence" value="ECO:0007669"/>
    <property type="project" value="InterPro"/>
</dbReference>
<dbReference type="InterPro" id="IPR025887">
    <property type="entry name" value="Glyco_hydro_31_N_dom"/>
</dbReference>
<dbReference type="OrthoDB" id="1334205at2759"/>